<keyword evidence="4" id="KW-1185">Reference proteome</keyword>
<dbReference type="InterPro" id="IPR004843">
    <property type="entry name" value="Calcineurin-like_PHP"/>
</dbReference>
<dbReference type="OrthoDB" id="630188at2759"/>
<feature type="domain" description="Calcineurin-like phosphoesterase" evidence="2">
    <location>
        <begin position="5"/>
        <end position="201"/>
    </location>
</feature>
<dbReference type="Gene3D" id="3.60.21.10">
    <property type="match status" value="1"/>
</dbReference>
<dbReference type="CDD" id="cd07379">
    <property type="entry name" value="MPP_239FB"/>
    <property type="match status" value="1"/>
</dbReference>
<dbReference type="AlphaFoldDB" id="A0A8E2EHR4"/>
<gene>
    <name evidence="3" type="ORF">K432DRAFT_289401</name>
</gene>
<dbReference type="GO" id="GO:0016787">
    <property type="term" value="F:hydrolase activity"/>
    <property type="evidence" value="ECO:0007669"/>
    <property type="project" value="InterPro"/>
</dbReference>
<evidence type="ECO:0000256" key="1">
    <source>
        <dbReference type="SAM" id="MobiDB-lite"/>
    </source>
</evidence>
<accession>A0A8E2EHR4</accession>
<feature type="compositionally biased region" description="Basic and acidic residues" evidence="1">
    <location>
        <begin position="248"/>
        <end position="262"/>
    </location>
</feature>
<proteinExistence type="predicted"/>
<dbReference type="InterPro" id="IPR051693">
    <property type="entry name" value="UPF0046_metallophosphoest"/>
</dbReference>
<dbReference type="EMBL" id="KV744842">
    <property type="protein sequence ID" value="OCK84226.1"/>
    <property type="molecule type" value="Genomic_DNA"/>
</dbReference>
<dbReference type="Pfam" id="PF00149">
    <property type="entry name" value="Metallophos"/>
    <property type="match status" value="1"/>
</dbReference>
<feature type="region of interest" description="Disordered" evidence="1">
    <location>
        <begin position="245"/>
        <end position="274"/>
    </location>
</feature>
<evidence type="ECO:0000313" key="3">
    <source>
        <dbReference type="EMBL" id="OCK84226.1"/>
    </source>
</evidence>
<reference evidence="3 4" key="1">
    <citation type="journal article" date="2016" name="Nat. Commun.">
        <title>Ectomycorrhizal ecology is imprinted in the genome of the dominant symbiotic fungus Cenococcum geophilum.</title>
        <authorList>
            <consortium name="DOE Joint Genome Institute"/>
            <person name="Peter M."/>
            <person name="Kohler A."/>
            <person name="Ohm R.A."/>
            <person name="Kuo A."/>
            <person name="Krutzmann J."/>
            <person name="Morin E."/>
            <person name="Arend M."/>
            <person name="Barry K.W."/>
            <person name="Binder M."/>
            <person name="Choi C."/>
            <person name="Clum A."/>
            <person name="Copeland A."/>
            <person name="Grisel N."/>
            <person name="Haridas S."/>
            <person name="Kipfer T."/>
            <person name="LaButti K."/>
            <person name="Lindquist E."/>
            <person name="Lipzen A."/>
            <person name="Maire R."/>
            <person name="Meier B."/>
            <person name="Mihaltcheva S."/>
            <person name="Molinier V."/>
            <person name="Murat C."/>
            <person name="Poggeler S."/>
            <person name="Quandt C.A."/>
            <person name="Sperisen C."/>
            <person name="Tritt A."/>
            <person name="Tisserant E."/>
            <person name="Crous P.W."/>
            <person name="Henrissat B."/>
            <person name="Nehls U."/>
            <person name="Egli S."/>
            <person name="Spatafora J.W."/>
            <person name="Grigoriev I.V."/>
            <person name="Martin F.M."/>
        </authorList>
    </citation>
    <scope>NUCLEOTIDE SEQUENCE [LARGE SCALE GENOMIC DNA]</scope>
    <source>
        <strain evidence="3 4">CBS 459.81</strain>
    </source>
</reference>
<sequence length="389" mass="42941">MRKTRFVCISDTHNQTPKLPRGDVLIHAGDLTNQGSISELQKTVAWLEAADFEAKIVIAGNHDITLDSKFYEQYGHSFHNKHSQSPEACQKLFVESSSITYLKHEPAAVYLRSPTGPHTHFAVFGSPYSPILMNWAFQYSETESAKLWDQIPVDTDIVITHTPPKHHLDTTGRGHSSGCEALTKALWRVRPRLVVCGHIHESRGAERVRWKLDSPRGEVLEEGIKAWTDPGAGNNKQSLVDLTVRGRNPLDNDGARTRHDPSQSRSGDQPQVPQPDAVDLMLLSEGVRSSLTGSRKMAVLQGSPEDPQELPIKAEGLLSDMPDVEAFEGRMGRKETCIINAAIMAASWGGGPKRFNKPIVVDIDLPVWTATTERVILNDVEAVLSTGSQ</sequence>
<name>A0A8E2EHR4_9PEZI</name>
<evidence type="ECO:0000259" key="2">
    <source>
        <dbReference type="Pfam" id="PF00149"/>
    </source>
</evidence>
<evidence type="ECO:0000313" key="4">
    <source>
        <dbReference type="Proteomes" id="UP000250266"/>
    </source>
</evidence>
<dbReference type="PANTHER" id="PTHR12905">
    <property type="entry name" value="METALLOPHOSPHOESTERASE"/>
    <property type="match status" value="1"/>
</dbReference>
<protein>
    <submittedName>
        <fullName evidence="3">Metallo-dependent phosphatase</fullName>
    </submittedName>
</protein>
<dbReference type="Proteomes" id="UP000250266">
    <property type="component" value="Unassembled WGS sequence"/>
</dbReference>
<dbReference type="SUPFAM" id="SSF56300">
    <property type="entry name" value="Metallo-dependent phosphatases"/>
    <property type="match status" value="1"/>
</dbReference>
<dbReference type="PANTHER" id="PTHR12905:SF16">
    <property type="entry name" value="SER_THR PROTEIN PHOSPHATASE FAMILY PROTEIN (AFU_ORTHOLOGUE AFUA_1G06000)"/>
    <property type="match status" value="1"/>
</dbReference>
<organism evidence="3 4">
    <name type="scientific">Lepidopterella palustris CBS 459.81</name>
    <dbReference type="NCBI Taxonomy" id="1314670"/>
    <lineage>
        <taxon>Eukaryota</taxon>
        <taxon>Fungi</taxon>
        <taxon>Dikarya</taxon>
        <taxon>Ascomycota</taxon>
        <taxon>Pezizomycotina</taxon>
        <taxon>Dothideomycetes</taxon>
        <taxon>Pleosporomycetidae</taxon>
        <taxon>Mytilinidiales</taxon>
        <taxon>Argynnaceae</taxon>
        <taxon>Lepidopterella</taxon>
    </lineage>
</organism>
<dbReference type="InterPro" id="IPR029052">
    <property type="entry name" value="Metallo-depent_PP-like"/>
</dbReference>